<reference evidence="6 7" key="1">
    <citation type="journal article" date="2024" name="Chem. Sci.">
        <title>Discovery of megapolipeptins by genome mining of a Burkholderiales bacteria collection.</title>
        <authorList>
            <person name="Paulo B.S."/>
            <person name="Recchia M.J.J."/>
            <person name="Lee S."/>
            <person name="Fergusson C.H."/>
            <person name="Romanowski S.B."/>
            <person name="Hernandez A."/>
            <person name="Krull N."/>
            <person name="Liu D.Y."/>
            <person name="Cavanagh H."/>
            <person name="Bos A."/>
            <person name="Gray C.A."/>
            <person name="Murphy B.T."/>
            <person name="Linington R.G."/>
            <person name="Eustaquio A.S."/>
        </authorList>
    </citation>
    <scope>NUCLEOTIDE SEQUENCE [LARGE SCALE GENOMIC DNA]</scope>
    <source>
        <strain evidence="6 7">RL21-008-BIB-B</strain>
    </source>
</reference>
<keyword evidence="5" id="KW-0408">Iron</keyword>
<dbReference type="RefSeq" id="WP_408169283.1">
    <property type="nucleotide sequence ID" value="NZ_JAQQFR010000011.1"/>
</dbReference>
<dbReference type="Proteomes" id="UP001629214">
    <property type="component" value="Unassembled WGS sequence"/>
</dbReference>
<dbReference type="CDD" id="cd10548">
    <property type="entry name" value="cupin_CDO"/>
    <property type="match status" value="1"/>
</dbReference>
<protein>
    <submittedName>
        <fullName evidence="6">Cysteine dioxygenase</fullName>
    </submittedName>
</protein>
<dbReference type="Pfam" id="PF05995">
    <property type="entry name" value="CDO_I"/>
    <property type="match status" value="1"/>
</dbReference>
<dbReference type="PANTHER" id="PTHR12918">
    <property type="entry name" value="CYSTEINE DIOXYGENASE"/>
    <property type="match status" value="1"/>
</dbReference>
<evidence type="ECO:0000256" key="5">
    <source>
        <dbReference type="ARBA" id="ARBA00023004"/>
    </source>
</evidence>
<sequence length="218" mass="24598">MNGRLAEKTAMPNHQRLRHFITSFAALLERESDEAGIIREGSSLLRELVAVDDWLPEAYAQPDPERYRQYLLHVDSAQRFSVVSFVWGPGQQTPVHDHTVWGLIGMLRGSEYSQSYRRQNDNEDGNAGALLPFGEPIQLTPGMVEAVSPHVEGLDDIHRVRNAYDDKVSISIHVYGANIGAVHRSVYQPDGTRKEFISGYSNKTLPNIWDLSLETKTR</sequence>
<accession>A0ABW8ZE93</accession>
<gene>
    <name evidence="6" type="ORF">PQR63_17645</name>
</gene>
<evidence type="ECO:0000313" key="7">
    <source>
        <dbReference type="Proteomes" id="UP001629214"/>
    </source>
</evidence>
<dbReference type="Gene3D" id="1.20.5.440">
    <property type="entry name" value="ATP synthase delta/epsilon subunit, C-terminal domain"/>
    <property type="match status" value="1"/>
</dbReference>
<comment type="caution">
    <text evidence="6">The sequence shown here is derived from an EMBL/GenBank/DDBJ whole genome shotgun (WGS) entry which is preliminary data.</text>
</comment>
<dbReference type="PANTHER" id="PTHR12918:SF1">
    <property type="entry name" value="CYSTEINE DIOXYGENASE TYPE 1"/>
    <property type="match status" value="1"/>
</dbReference>
<dbReference type="InterPro" id="IPR011051">
    <property type="entry name" value="RmlC_Cupin_sf"/>
</dbReference>
<dbReference type="InterPro" id="IPR010300">
    <property type="entry name" value="CDO_1"/>
</dbReference>
<keyword evidence="7" id="KW-1185">Reference proteome</keyword>
<name>A0ABW8ZE93_9BURK</name>
<evidence type="ECO:0000313" key="6">
    <source>
        <dbReference type="EMBL" id="MFL9880229.1"/>
    </source>
</evidence>
<keyword evidence="3 6" id="KW-0223">Dioxygenase</keyword>
<evidence type="ECO:0000256" key="1">
    <source>
        <dbReference type="ARBA" id="ARBA00006622"/>
    </source>
</evidence>
<keyword evidence="4" id="KW-0560">Oxidoreductase</keyword>
<evidence type="ECO:0000256" key="3">
    <source>
        <dbReference type="ARBA" id="ARBA00022964"/>
    </source>
</evidence>
<keyword evidence="2" id="KW-0479">Metal-binding</keyword>
<organism evidence="6 7">
    <name type="scientific">Herbaspirillum rhizosphaerae</name>
    <dbReference type="NCBI Taxonomy" id="346179"/>
    <lineage>
        <taxon>Bacteria</taxon>
        <taxon>Pseudomonadati</taxon>
        <taxon>Pseudomonadota</taxon>
        <taxon>Betaproteobacteria</taxon>
        <taxon>Burkholderiales</taxon>
        <taxon>Oxalobacteraceae</taxon>
        <taxon>Herbaspirillum</taxon>
    </lineage>
</organism>
<dbReference type="SUPFAM" id="SSF51182">
    <property type="entry name" value="RmlC-like cupins"/>
    <property type="match status" value="1"/>
</dbReference>
<dbReference type="EMBL" id="JAQQFR010000011">
    <property type="protein sequence ID" value="MFL9880229.1"/>
    <property type="molecule type" value="Genomic_DNA"/>
</dbReference>
<proteinExistence type="inferred from homology"/>
<evidence type="ECO:0000256" key="4">
    <source>
        <dbReference type="ARBA" id="ARBA00023002"/>
    </source>
</evidence>
<comment type="similarity">
    <text evidence="1">Belongs to the cysteine dioxygenase family.</text>
</comment>
<dbReference type="Gene3D" id="2.60.120.10">
    <property type="entry name" value="Jelly Rolls"/>
    <property type="match status" value="1"/>
</dbReference>
<dbReference type="GO" id="GO:0051213">
    <property type="term" value="F:dioxygenase activity"/>
    <property type="evidence" value="ECO:0007669"/>
    <property type="project" value="UniProtKB-KW"/>
</dbReference>
<dbReference type="InterPro" id="IPR014710">
    <property type="entry name" value="RmlC-like_jellyroll"/>
</dbReference>
<evidence type="ECO:0000256" key="2">
    <source>
        <dbReference type="ARBA" id="ARBA00022723"/>
    </source>
</evidence>